<reference evidence="3" key="1">
    <citation type="submission" date="2015-07" db="EMBL/GenBank/DDBJ databases">
        <title>Complete genome sequence and phylogenetic analysis of Limnochorda pilosa.</title>
        <authorList>
            <person name="Watanabe M."/>
            <person name="Kojima H."/>
            <person name="Fukui M."/>
        </authorList>
    </citation>
    <scope>NUCLEOTIDE SEQUENCE [LARGE SCALE GENOMIC DNA]</scope>
    <source>
        <strain evidence="3">HC45</strain>
    </source>
</reference>
<dbReference type="InterPro" id="IPR002109">
    <property type="entry name" value="Glutaredoxin"/>
</dbReference>
<dbReference type="GO" id="GO:0045454">
    <property type="term" value="P:cell redox homeostasis"/>
    <property type="evidence" value="ECO:0007669"/>
    <property type="project" value="TreeGrafter"/>
</dbReference>
<dbReference type="InterPro" id="IPR011767">
    <property type="entry name" value="GLR_AS"/>
</dbReference>
<proteinExistence type="predicted"/>
<evidence type="ECO:0000313" key="3">
    <source>
        <dbReference type="Proteomes" id="UP000065807"/>
    </source>
</evidence>
<dbReference type="PROSITE" id="PS00195">
    <property type="entry name" value="GLUTAREDOXIN_1"/>
    <property type="match status" value="1"/>
</dbReference>
<dbReference type="Gene3D" id="3.40.30.10">
    <property type="entry name" value="Glutaredoxin"/>
    <property type="match status" value="1"/>
</dbReference>
<keyword evidence="3" id="KW-1185">Reference proteome</keyword>
<dbReference type="InterPro" id="IPR036249">
    <property type="entry name" value="Thioredoxin-like_sf"/>
</dbReference>
<dbReference type="EMBL" id="AP014924">
    <property type="protein sequence ID" value="BAS25948.1"/>
    <property type="molecule type" value="Genomic_DNA"/>
</dbReference>
<dbReference type="InterPro" id="IPR011911">
    <property type="entry name" value="GlrX_YruB"/>
</dbReference>
<reference evidence="3" key="2">
    <citation type="journal article" date="2016" name="Int. J. Syst. Evol. Microbiol.">
        <title>Complete genome sequence and cell structure of Limnochorda pilosa, a Gram-negative spore-former within the phylum Firmicutes.</title>
        <authorList>
            <person name="Watanabe M."/>
            <person name="Kojima H."/>
            <person name="Fukui M."/>
        </authorList>
    </citation>
    <scope>NUCLEOTIDE SEQUENCE [LARGE SCALE GENOMIC DNA]</scope>
    <source>
        <strain evidence="3">HC45</strain>
    </source>
</reference>
<dbReference type="PANTHER" id="PTHR34386:SF1">
    <property type="entry name" value="GLUTAREDOXIN-LIKE PROTEIN NRDH"/>
    <property type="match status" value="1"/>
</dbReference>
<evidence type="ECO:0000313" key="2">
    <source>
        <dbReference type="EMBL" id="BAS25948.1"/>
    </source>
</evidence>
<dbReference type="PANTHER" id="PTHR34386">
    <property type="entry name" value="GLUTAREDOXIN"/>
    <property type="match status" value="1"/>
</dbReference>
<dbReference type="Pfam" id="PF00462">
    <property type="entry name" value="Glutaredoxin"/>
    <property type="match status" value="1"/>
</dbReference>
<name>A0A0K2SFR4_LIMPI</name>
<dbReference type="GO" id="GO:0009055">
    <property type="term" value="F:electron transfer activity"/>
    <property type="evidence" value="ECO:0007669"/>
    <property type="project" value="TreeGrafter"/>
</dbReference>
<dbReference type="AlphaFoldDB" id="A0A0K2SFR4"/>
<dbReference type="PROSITE" id="PS51354">
    <property type="entry name" value="GLUTAREDOXIN_2"/>
    <property type="match status" value="1"/>
</dbReference>
<dbReference type="STRING" id="1555112.LIP_0091"/>
<feature type="domain" description="Glutaredoxin" evidence="1">
    <location>
        <begin position="4"/>
        <end position="63"/>
    </location>
</feature>
<evidence type="ECO:0000259" key="1">
    <source>
        <dbReference type="Pfam" id="PF00462"/>
    </source>
</evidence>
<dbReference type="CDD" id="cd02976">
    <property type="entry name" value="NrdH"/>
    <property type="match status" value="1"/>
</dbReference>
<gene>
    <name evidence="2" type="ORF">LIP_0091</name>
</gene>
<dbReference type="NCBIfam" id="TIGR02196">
    <property type="entry name" value="GlrX_YruB"/>
    <property type="match status" value="1"/>
</dbReference>
<sequence length="78" mass="9004">MARVTVYSTPTCPWCNAAKRYLRQRGVPFRDVDVSRDRREAERMMHRSGQTGVPVVEIDGKVIVGFDRARIDRALDLR</sequence>
<protein>
    <submittedName>
        <fullName evidence="2">YruB family glutaredoxin</fullName>
    </submittedName>
</protein>
<dbReference type="Proteomes" id="UP000065807">
    <property type="component" value="Chromosome"/>
</dbReference>
<dbReference type="InterPro" id="IPR051548">
    <property type="entry name" value="Grx-like_ET"/>
</dbReference>
<dbReference type="RefSeq" id="WP_068132859.1">
    <property type="nucleotide sequence ID" value="NZ_AP014924.1"/>
</dbReference>
<dbReference type="SUPFAM" id="SSF52833">
    <property type="entry name" value="Thioredoxin-like"/>
    <property type="match status" value="1"/>
</dbReference>
<dbReference type="OrthoDB" id="9795531at2"/>
<organism evidence="2 3">
    <name type="scientific">Limnochorda pilosa</name>
    <dbReference type="NCBI Taxonomy" id="1555112"/>
    <lineage>
        <taxon>Bacteria</taxon>
        <taxon>Bacillati</taxon>
        <taxon>Bacillota</taxon>
        <taxon>Limnochordia</taxon>
        <taxon>Limnochordales</taxon>
        <taxon>Limnochordaceae</taxon>
        <taxon>Limnochorda</taxon>
    </lineage>
</organism>
<dbReference type="KEGG" id="lpil:LIP_0091"/>
<accession>A0A0K2SFR4</accession>